<dbReference type="InterPro" id="IPR027806">
    <property type="entry name" value="HARBI1_dom"/>
</dbReference>
<dbReference type="Pfam" id="PF13359">
    <property type="entry name" value="DDE_Tnp_4"/>
    <property type="match status" value="1"/>
</dbReference>
<dbReference type="Pfam" id="PF13613">
    <property type="entry name" value="HTH_Tnp_4"/>
    <property type="match status" value="1"/>
</dbReference>
<protein>
    <submittedName>
        <fullName evidence="6">Putative dde superfamily endonuclease</fullName>
    </submittedName>
</protein>
<evidence type="ECO:0000256" key="2">
    <source>
        <dbReference type="ARBA" id="ARBA00022723"/>
    </source>
</evidence>
<feature type="domain" description="DDE Tnp4" evidence="4">
    <location>
        <begin position="252"/>
        <end position="410"/>
    </location>
</feature>
<sequence length="420" mass="47087">MAVTQQSANEEPELNPGILTDGAAPLQAMAVTQQSANEEPELNPGILTDGAAPLQAMAVTQQSANDTGQPTEKNCTCGSMKDAQQKIALLEKTVQRLYKSNIMLETKLDAAVARLVTTSILQESPKRCMFYTGLVNSAVFDCLLEYFTPRASGMCYWGSDKKNRSETRGRPREHELGDEFFMVLVRLRRGMSGEELARNFMMSESQVSRIFAAWINFLQRELRMLTTLPSREAIKPHLPKSFRGFENTRLVLDATEVRIQRPSSLSAQRQTFSPYKHYNTYKALIGCTPDGYVAFVSRLWGGSVSDKTILEGSGLLDVLEEGDGIMVDKGFTFPYLPSGLTVYRPPFRERHEKQMPPQAVEETRRIASARVHVERAIARVKSFHILDKAFPITMIDIADQVFEVCCLLTNFRLPLIADTE</sequence>
<dbReference type="GO" id="GO:0004519">
    <property type="term" value="F:endonuclease activity"/>
    <property type="evidence" value="ECO:0007669"/>
    <property type="project" value="UniProtKB-KW"/>
</dbReference>
<keyword evidence="6" id="KW-0540">Nuclease</keyword>
<comment type="cofactor">
    <cofactor evidence="1">
        <name>a divalent metal cation</name>
        <dbReference type="ChEBI" id="CHEBI:60240"/>
    </cofactor>
</comment>
<evidence type="ECO:0000259" key="5">
    <source>
        <dbReference type="Pfam" id="PF13613"/>
    </source>
</evidence>
<feature type="domain" description="Transposase Helix-turn-helix" evidence="5">
    <location>
        <begin position="176"/>
        <end position="222"/>
    </location>
</feature>
<dbReference type="InterPro" id="IPR027805">
    <property type="entry name" value="Transposase_HTH_dom"/>
</dbReference>
<proteinExistence type="predicted"/>
<evidence type="ECO:0000313" key="6">
    <source>
        <dbReference type="EMBL" id="MXU99277.1"/>
    </source>
</evidence>
<feature type="region of interest" description="Disordered" evidence="3">
    <location>
        <begin position="1"/>
        <end position="20"/>
    </location>
</feature>
<dbReference type="AlphaFoldDB" id="A0A6B0VAI1"/>
<dbReference type="EMBL" id="GIFC01017194">
    <property type="protein sequence ID" value="MXU99277.1"/>
    <property type="molecule type" value="Transcribed_RNA"/>
</dbReference>
<evidence type="ECO:0000256" key="1">
    <source>
        <dbReference type="ARBA" id="ARBA00001968"/>
    </source>
</evidence>
<accession>A0A6B0VAI1</accession>
<keyword evidence="6" id="KW-0378">Hydrolase</keyword>
<keyword evidence="2" id="KW-0479">Metal-binding</keyword>
<name>A0A6B0VAI1_IXORI</name>
<reference evidence="6" key="1">
    <citation type="submission" date="2019-12" db="EMBL/GenBank/DDBJ databases">
        <title>An insight into the sialome of adult female Ixodes ricinus ticks feeding for 6 days.</title>
        <authorList>
            <person name="Perner J."/>
            <person name="Ribeiro J.M.C."/>
        </authorList>
    </citation>
    <scope>NUCLEOTIDE SEQUENCE</scope>
    <source>
        <strain evidence="6">Semi-engorged</strain>
        <tissue evidence="6">Salivary glands</tissue>
    </source>
</reference>
<dbReference type="GO" id="GO:0046872">
    <property type="term" value="F:metal ion binding"/>
    <property type="evidence" value="ECO:0007669"/>
    <property type="project" value="UniProtKB-KW"/>
</dbReference>
<dbReference type="PANTHER" id="PTHR23080">
    <property type="entry name" value="THAP DOMAIN PROTEIN"/>
    <property type="match status" value="1"/>
</dbReference>
<keyword evidence="6" id="KW-0255">Endonuclease</keyword>
<organism evidence="6">
    <name type="scientific">Ixodes ricinus</name>
    <name type="common">Common tick</name>
    <name type="synonym">Acarus ricinus</name>
    <dbReference type="NCBI Taxonomy" id="34613"/>
    <lineage>
        <taxon>Eukaryota</taxon>
        <taxon>Metazoa</taxon>
        <taxon>Ecdysozoa</taxon>
        <taxon>Arthropoda</taxon>
        <taxon>Chelicerata</taxon>
        <taxon>Arachnida</taxon>
        <taxon>Acari</taxon>
        <taxon>Parasitiformes</taxon>
        <taxon>Ixodida</taxon>
        <taxon>Ixodoidea</taxon>
        <taxon>Ixodidae</taxon>
        <taxon>Ixodinae</taxon>
        <taxon>Ixodes</taxon>
    </lineage>
</organism>
<evidence type="ECO:0000259" key="4">
    <source>
        <dbReference type="Pfam" id="PF13359"/>
    </source>
</evidence>
<evidence type="ECO:0000256" key="3">
    <source>
        <dbReference type="SAM" id="MobiDB-lite"/>
    </source>
</evidence>